<feature type="compositionally biased region" description="Basic and acidic residues" evidence="6">
    <location>
        <begin position="355"/>
        <end position="367"/>
    </location>
</feature>
<evidence type="ECO:0000259" key="8">
    <source>
        <dbReference type="Pfam" id="PF05231"/>
    </source>
</evidence>
<evidence type="ECO:0000256" key="7">
    <source>
        <dbReference type="SAM" id="Phobius"/>
    </source>
</evidence>
<accession>A0A4U5WQB0</accession>
<feature type="transmembrane region" description="Helical" evidence="7">
    <location>
        <begin position="12"/>
        <end position="32"/>
    </location>
</feature>
<evidence type="ECO:0000256" key="1">
    <source>
        <dbReference type="ARBA" id="ARBA00004651"/>
    </source>
</evidence>
<keyword evidence="5 7" id="KW-0472">Membrane</keyword>
<dbReference type="GO" id="GO:0005886">
    <property type="term" value="C:plasma membrane"/>
    <property type="evidence" value="ECO:0007669"/>
    <property type="project" value="UniProtKB-SubCell"/>
</dbReference>
<feature type="transmembrane region" description="Helical" evidence="7">
    <location>
        <begin position="157"/>
        <end position="179"/>
    </location>
</feature>
<gene>
    <name evidence="9" type="ORF">E4U91_33060</name>
</gene>
<dbReference type="AlphaFoldDB" id="A0A4U5WQB0"/>
<feature type="domain" description="MASE1" evidence="8">
    <location>
        <begin position="18"/>
        <end position="293"/>
    </location>
</feature>
<organism evidence="9 10">
    <name type="scientific">Streptomyces lasalocidi</name>
    <name type="common">Streptomyces lasaliensis</name>
    <dbReference type="NCBI Taxonomy" id="324833"/>
    <lineage>
        <taxon>Bacteria</taxon>
        <taxon>Bacillati</taxon>
        <taxon>Actinomycetota</taxon>
        <taxon>Actinomycetes</taxon>
        <taxon>Kitasatosporales</taxon>
        <taxon>Streptomycetaceae</taxon>
        <taxon>Streptomyces</taxon>
    </lineage>
</organism>
<evidence type="ECO:0000313" key="10">
    <source>
        <dbReference type="Proteomes" id="UP000305929"/>
    </source>
</evidence>
<sequence length="367" mass="38994">MVGTEQLRRPAVFLLRTLAVTACYYGAGRLGLLRHLVVEGAVFSPIWPPTGVAVAALLVFGLSCWPGIALGAFLVILSITTSLTPAVIGTLAGSTLAPLCAYLLLNRVGFRTELSRLRDGLALVFLGALAAMTISATTGVGIPVLTGRLAAGDFWPVWLAWWVGDAMGVLIVTPVLLLLYNARWHPHPARWRWKEATALVIAVAALVPLATYSSVSLLFLVYPLLIWGALRFQLAGTMLCALLASVLATLAATDGTGPFAGLSRIEVMAKLQAFNGAMALTALLLSAVITEQRNTRRSVERACQELVEVLEHLTAGEPPPPRPAEETYDADQGDGRGPHPGRAGPDAPLLDADDGPDHGAHRPRETR</sequence>
<name>A0A4U5WQB0_STRLS</name>
<evidence type="ECO:0000256" key="5">
    <source>
        <dbReference type="ARBA" id="ARBA00023136"/>
    </source>
</evidence>
<feature type="transmembrane region" description="Helical" evidence="7">
    <location>
        <begin position="52"/>
        <end position="79"/>
    </location>
</feature>
<dbReference type="Pfam" id="PF05231">
    <property type="entry name" value="MASE1"/>
    <property type="match status" value="1"/>
</dbReference>
<feature type="transmembrane region" description="Helical" evidence="7">
    <location>
        <begin position="273"/>
        <end position="290"/>
    </location>
</feature>
<feature type="transmembrane region" description="Helical" evidence="7">
    <location>
        <begin position="120"/>
        <end position="145"/>
    </location>
</feature>
<feature type="transmembrane region" description="Helical" evidence="7">
    <location>
        <begin position="86"/>
        <end position="105"/>
    </location>
</feature>
<comment type="caution">
    <text evidence="9">The sequence shown here is derived from an EMBL/GenBank/DDBJ whole genome shotgun (WGS) entry which is preliminary data.</text>
</comment>
<feature type="transmembrane region" description="Helical" evidence="7">
    <location>
        <begin position="234"/>
        <end position="253"/>
    </location>
</feature>
<proteinExistence type="predicted"/>
<dbReference type="Proteomes" id="UP000305929">
    <property type="component" value="Unassembled WGS sequence"/>
</dbReference>
<keyword evidence="10" id="KW-1185">Reference proteome</keyword>
<feature type="transmembrane region" description="Helical" evidence="7">
    <location>
        <begin position="199"/>
        <end position="222"/>
    </location>
</feature>
<evidence type="ECO:0000256" key="4">
    <source>
        <dbReference type="ARBA" id="ARBA00022989"/>
    </source>
</evidence>
<feature type="region of interest" description="Disordered" evidence="6">
    <location>
        <begin position="312"/>
        <end position="367"/>
    </location>
</feature>
<keyword evidence="2" id="KW-1003">Cell membrane</keyword>
<dbReference type="OrthoDB" id="4137374at2"/>
<evidence type="ECO:0000256" key="3">
    <source>
        <dbReference type="ARBA" id="ARBA00022692"/>
    </source>
</evidence>
<evidence type="ECO:0000256" key="6">
    <source>
        <dbReference type="SAM" id="MobiDB-lite"/>
    </source>
</evidence>
<reference evidence="9 10" key="1">
    <citation type="submission" date="2019-04" db="EMBL/GenBank/DDBJ databases">
        <title>Streptomyces lasaliensis sp. nov., an Actinomycete isolated from soil which produces the polyether antibiotic lasalocid.</title>
        <authorList>
            <person name="Erwin G."/>
            <person name="Haber C."/>
        </authorList>
    </citation>
    <scope>NUCLEOTIDE SEQUENCE [LARGE SCALE GENOMIC DNA]</scope>
    <source>
        <strain evidence="9 10">X-537</strain>
    </source>
</reference>
<comment type="subcellular location">
    <subcellularLocation>
        <location evidence="1">Cell membrane</location>
        <topology evidence="1">Multi-pass membrane protein</topology>
    </subcellularLocation>
</comment>
<keyword evidence="3 7" id="KW-0812">Transmembrane</keyword>
<evidence type="ECO:0000256" key="2">
    <source>
        <dbReference type="ARBA" id="ARBA00022475"/>
    </source>
</evidence>
<protein>
    <recommendedName>
        <fullName evidence="8">MASE1 domain-containing protein</fullName>
    </recommendedName>
</protein>
<keyword evidence="4 7" id="KW-1133">Transmembrane helix</keyword>
<evidence type="ECO:0000313" key="9">
    <source>
        <dbReference type="EMBL" id="TKT04389.1"/>
    </source>
</evidence>
<dbReference type="InterPro" id="IPR007895">
    <property type="entry name" value="MASE1"/>
</dbReference>
<dbReference type="EMBL" id="SZNQ01000001">
    <property type="protein sequence ID" value="TKT04389.1"/>
    <property type="molecule type" value="Genomic_DNA"/>
</dbReference>
<dbReference type="RefSeq" id="WP_137310215.1">
    <property type="nucleotide sequence ID" value="NZ_SZNQ01000001.1"/>
</dbReference>